<feature type="domain" description="Tyr recombinase" evidence="5">
    <location>
        <begin position="204"/>
        <end position="376"/>
    </location>
</feature>
<dbReference type="GO" id="GO:0006310">
    <property type="term" value="P:DNA recombination"/>
    <property type="evidence" value="ECO:0007669"/>
    <property type="project" value="UniProtKB-KW"/>
</dbReference>
<dbReference type="InterPro" id="IPR013762">
    <property type="entry name" value="Integrase-like_cat_sf"/>
</dbReference>
<evidence type="ECO:0000313" key="7">
    <source>
        <dbReference type="Proteomes" id="UP000002949"/>
    </source>
</evidence>
<dbReference type="EMBL" id="AGSN01000119">
    <property type="protein sequence ID" value="EHH10879.1"/>
    <property type="molecule type" value="Genomic_DNA"/>
</dbReference>
<dbReference type="Pfam" id="PF13356">
    <property type="entry name" value="Arm-DNA-bind_3"/>
    <property type="match status" value="1"/>
</dbReference>
<evidence type="ECO:0000313" key="6">
    <source>
        <dbReference type="EMBL" id="EHH10879.1"/>
    </source>
</evidence>
<keyword evidence="2" id="KW-0229">DNA integration</keyword>
<dbReference type="Proteomes" id="UP000002949">
    <property type="component" value="Unassembled WGS sequence"/>
</dbReference>
<dbReference type="Gene3D" id="1.10.150.130">
    <property type="match status" value="1"/>
</dbReference>
<evidence type="ECO:0000259" key="5">
    <source>
        <dbReference type="PROSITE" id="PS51898"/>
    </source>
</evidence>
<dbReference type="GO" id="GO:0015074">
    <property type="term" value="P:DNA integration"/>
    <property type="evidence" value="ECO:0007669"/>
    <property type="project" value="UniProtKB-KW"/>
</dbReference>
<keyword evidence="3" id="KW-0238">DNA-binding</keyword>
<dbReference type="eggNOG" id="COG0582">
    <property type="taxonomic scope" value="Bacteria"/>
</dbReference>
<reference evidence="6 7" key="1">
    <citation type="journal article" date="2012" name="J. Bacteriol.">
        <title>Draft Genome Sequence of Plant Growth-Promoting Rhizobium Mesorhizobium amorphae, Isolated from Zinc-Lead Mine Tailings.</title>
        <authorList>
            <person name="Hao X."/>
            <person name="Lin Y."/>
            <person name="Johnstone L."/>
            <person name="Baltrus D.A."/>
            <person name="Miller S.J."/>
            <person name="Wei G."/>
            <person name="Rensing C."/>
        </authorList>
    </citation>
    <scope>NUCLEOTIDE SEQUENCE [LARGE SCALE GENOMIC DNA]</scope>
    <source>
        <strain evidence="6 7">CCNWGS0123</strain>
    </source>
</reference>
<dbReference type="AlphaFoldDB" id="G6YBN8"/>
<dbReference type="PANTHER" id="PTHR30629:SF2">
    <property type="entry name" value="PROPHAGE INTEGRASE INTS-RELATED"/>
    <property type="match status" value="1"/>
</dbReference>
<comment type="similarity">
    <text evidence="1">Belongs to the 'phage' integrase family.</text>
</comment>
<dbReference type="InterPro" id="IPR002104">
    <property type="entry name" value="Integrase_catalytic"/>
</dbReference>
<dbReference type="PANTHER" id="PTHR30629">
    <property type="entry name" value="PROPHAGE INTEGRASE"/>
    <property type="match status" value="1"/>
</dbReference>
<dbReference type="InterPro" id="IPR053876">
    <property type="entry name" value="Phage_int_M"/>
</dbReference>
<dbReference type="InterPro" id="IPR038488">
    <property type="entry name" value="Integrase_DNA-bd_sf"/>
</dbReference>
<dbReference type="PROSITE" id="PS51898">
    <property type="entry name" value="TYR_RECOMBINASE"/>
    <property type="match status" value="1"/>
</dbReference>
<proteinExistence type="inferred from homology"/>
<sequence length="397" mass="44825">MRALNRLSAIAVKKLAPGKYADGGGLWLLRRDDGGGQWFLRYTIHGRRREMGLGSIMEVSLKEARDGADKWRAVARAGKDPIKVRDKEKREAARNLHLLVDIAKDAFESRKAELKGDGKAGRWFTPLELHVLPKLGKVPVGEIDQRDIRDTLAPIWHSKADTARKAMNRLSICLKHAAALGLEVDLQATDKARALLGKQRHKAENIPAMPWSHLPAFYATLKDDNITHLALRLLILTGVRSAPIRHIHEDQIEGDVWTIPAEAMKGRRDATTEFRVPLSAEALAVIEKAQEFQRDGYLFANPKKGVISDMAMSQHMKRAGLEYRPHGFRSSLRDWLAEATDARHEVAETILGHTIGSSVERAYRRTDFLDQRRDLLERWASHVTSHVGKNYRARVRL</sequence>
<evidence type="ECO:0000256" key="1">
    <source>
        <dbReference type="ARBA" id="ARBA00008857"/>
    </source>
</evidence>
<keyword evidence="7" id="KW-1185">Reference proteome</keyword>
<evidence type="ECO:0000256" key="3">
    <source>
        <dbReference type="ARBA" id="ARBA00023125"/>
    </source>
</evidence>
<dbReference type="Gene3D" id="1.10.443.10">
    <property type="entry name" value="Intergrase catalytic core"/>
    <property type="match status" value="1"/>
</dbReference>
<protein>
    <submittedName>
        <fullName evidence="6">Phage integrase</fullName>
    </submittedName>
</protein>
<dbReference type="Gene3D" id="3.30.160.390">
    <property type="entry name" value="Integrase, DNA-binding domain"/>
    <property type="match status" value="1"/>
</dbReference>
<dbReference type="Pfam" id="PF00589">
    <property type="entry name" value="Phage_integrase"/>
    <property type="match status" value="1"/>
</dbReference>
<dbReference type="InterPro" id="IPR010998">
    <property type="entry name" value="Integrase_recombinase_N"/>
</dbReference>
<dbReference type="PATRIC" id="fig|1082933.3.peg.3280"/>
<name>G6YBN8_9HYPH</name>
<dbReference type="STRING" id="1082933.A6B35_07240"/>
<dbReference type="InterPro" id="IPR025166">
    <property type="entry name" value="Integrase_DNA_bind_dom"/>
</dbReference>
<dbReference type="OrthoDB" id="9795573at2"/>
<dbReference type="CDD" id="cd00801">
    <property type="entry name" value="INT_P4_C"/>
    <property type="match status" value="1"/>
</dbReference>
<dbReference type="InterPro" id="IPR050808">
    <property type="entry name" value="Phage_Integrase"/>
</dbReference>
<dbReference type="InterPro" id="IPR011010">
    <property type="entry name" value="DNA_brk_join_enz"/>
</dbReference>
<dbReference type="Pfam" id="PF22022">
    <property type="entry name" value="Phage_int_M"/>
    <property type="match status" value="1"/>
</dbReference>
<dbReference type="KEGG" id="mamo:A6B35_07240"/>
<evidence type="ECO:0000256" key="4">
    <source>
        <dbReference type="ARBA" id="ARBA00023172"/>
    </source>
</evidence>
<dbReference type="RefSeq" id="WP_006202890.1">
    <property type="nucleotide sequence ID" value="NZ_AGSN01000119.1"/>
</dbReference>
<organism evidence="6 7">
    <name type="scientific">Mesorhizobium amorphae CCNWGS0123</name>
    <dbReference type="NCBI Taxonomy" id="1082933"/>
    <lineage>
        <taxon>Bacteria</taxon>
        <taxon>Pseudomonadati</taxon>
        <taxon>Pseudomonadota</taxon>
        <taxon>Alphaproteobacteria</taxon>
        <taxon>Hyphomicrobiales</taxon>
        <taxon>Phyllobacteriaceae</taxon>
        <taxon>Mesorhizobium</taxon>
    </lineage>
</organism>
<gene>
    <name evidence="6" type="ORF">MEA186_16822</name>
</gene>
<dbReference type="GO" id="GO:0003677">
    <property type="term" value="F:DNA binding"/>
    <property type="evidence" value="ECO:0007669"/>
    <property type="project" value="UniProtKB-KW"/>
</dbReference>
<evidence type="ECO:0000256" key="2">
    <source>
        <dbReference type="ARBA" id="ARBA00022908"/>
    </source>
</evidence>
<dbReference type="SUPFAM" id="SSF56349">
    <property type="entry name" value="DNA breaking-rejoining enzymes"/>
    <property type="match status" value="1"/>
</dbReference>
<keyword evidence="4" id="KW-0233">DNA recombination</keyword>
<accession>G6YBN8</accession>